<organism evidence="2 3">
    <name type="scientific">Maribacter litoralis</name>
    <dbReference type="NCBI Taxonomy" id="2059726"/>
    <lineage>
        <taxon>Bacteria</taxon>
        <taxon>Pseudomonadati</taxon>
        <taxon>Bacteroidota</taxon>
        <taxon>Flavobacteriia</taxon>
        <taxon>Flavobacteriales</taxon>
        <taxon>Flavobacteriaceae</taxon>
        <taxon>Maribacter</taxon>
    </lineage>
</organism>
<evidence type="ECO:0000256" key="1">
    <source>
        <dbReference type="SAM" id="Phobius"/>
    </source>
</evidence>
<proteinExistence type="predicted"/>
<gene>
    <name evidence="2" type="ORF">MARI151_10304</name>
</gene>
<evidence type="ECO:0000313" key="3">
    <source>
        <dbReference type="Proteomes" id="UP000430202"/>
    </source>
</evidence>
<dbReference type="EMBL" id="CABWLR010000001">
    <property type="protein sequence ID" value="VXB02052.1"/>
    <property type="molecule type" value="Genomic_DNA"/>
</dbReference>
<keyword evidence="1" id="KW-1133">Transmembrane helix</keyword>
<protein>
    <submittedName>
        <fullName evidence="2">Uncharacterized protein</fullName>
    </submittedName>
</protein>
<keyword evidence="3" id="KW-1185">Reference proteome</keyword>
<keyword evidence="1" id="KW-0812">Transmembrane</keyword>
<dbReference type="AlphaFoldDB" id="A0A653MDN6"/>
<accession>A0A653MDN6</accession>
<name>A0A653MDN6_9FLAO</name>
<reference evidence="2 3" key="1">
    <citation type="submission" date="2019-10" db="EMBL/GenBank/DDBJ databases">
        <authorList>
            <person name="Karimi E."/>
        </authorList>
    </citation>
    <scope>NUCLEOTIDE SEQUENCE [LARGE SCALE GENOMIC DNA]</scope>
    <source>
        <strain evidence="2">Maribacter sp. 151</strain>
    </source>
</reference>
<sequence length="57" mass="6701">MSFHQFPDTVIIILIFVKPMLIIIGVKDYKLLLNGYKLYSFLLKQRVNPFFGQVQIV</sequence>
<dbReference type="Proteomes" id="UP000430202">
    <property type="component" value="Unassembled WGS sequence"/>
</dbReference>
<keyword evidence="1" id="KW-0472">Membrane</keyword>
<feature type="transmembrane region" description="Helical" evidence="1">
    <location>
        <begin position="6"/>
        <end position="26"/>
    </location>
</feature>
<evidence type="ECO:0000313" key="2">
    <source>
        <dbReference type="EMBL" id="VXB02052.1"/>
    </source>
</evidence>